<dbReference type="GeneID" id="100568984"/>
<dbReference type="EnsemblMetazoa" id="XM_008183849.3">
    <property type="protein sequence ID" value="XP_008182071.2"/>
    <property type="gene ID" value="LOC100568984"/>
</dbReference>
<evidence type="ECO:0000313" key="1">
    <source>
        <dbReference type="EnsemblMetazoa" id="XP_029342529.1"/>
    </source>
</evidence>
<dbReference type="KEGG" id="api:100568984"/>
<organism evidence="1 2">
    <name type="scientific">Acyrthosiphon pisum</name>
    <name type="common">Pea aphid</name>
    <dbReference type="NCBI Taxonomy" id="7029"/>
    <lineage>
        <taxon>Eukaryota</taxon>
        <taxon>Metazoa</taxon>
        <taxon>Ecdysozoa</taxon>
        <taxon>Arthropoda</taxon>
        <taxon>Hexapoda</taxon>
        <taxon>Insecta</taxon>
        <taxon>Pterygota</taxon>
        <taxon>Neoptera</taxon>
        <taxon>Paraneoptera</taxon>
        <taxon>Hemiptera</taxon>
        <taxon>Sternorrhyncha</taxon>
        <taxon>Aphidomorpha</taxon>
        <taxon>Aphidoidea</taxon>
        <taxon>Aphididae</taxon>
        <taxon>Macrosiphini</taxon>
        <taxon>Acyrthosiphon</taxon>
    </lineage>
</organism>
<dbReference type="RefSeq" id="XP_008182071.2">
    <property type="nucleotide sequence ID" value="XM_008183849.2"/>
</dbReference>
<name>A0A8R2JN18_ACYPI</name>
<dbReference type="EnsemblMetazoa" id="XM_029486670.1">
    <property type="protein sequence ID" value="XP_029342530.1"/>
    <property type="gene ID" value="LOC100568984"/>
</dbReference>
<dbReference type="EnsemblMetazoa" id="XM_029486669.1">
    <property type="protein sequence ID" value="XP_029342529.1"/>
    <property type="gene ID" value="LOC100568984"/>
</dbReference>
<keyword evidence="2" id="KW-1185">Reference proteome</keyword>
<dbReference type="AlphaFoldDB" id="A0A8R2JN18"/>
<evidence type="ECO:0008006" key="3">
    <source>
        <dbReference type="Google" id="ProtNLM"/>
    </source>
</evidence>
<proteinExistence type="predicted"/>
<dbReference type="EnsemblMetazoa" id="XM_029486671.1">
    <property type="protein sequence ID" value="XP_029342531.1"/>
    <property type="gene ID" value="LOC100568984"/>
</dbReference>
<dbReference type="Proteomes" id="UP000007819">
    <property type="component" value="Chromosome A1"/>
</dbReference>
<reference evidence="2" key="1">
    <citation type="submission" date="2010-06" db="EMBL/GenBank/DDBJ databases">
        <authorList>
            <person name="Jiang H."/>
            <person name="Abraham K."/>
            <person name="Ali S."/>
            <person name="Alsbrooks S.L."/>
            <person name="Anim B.N."/>
            <person name="Anosike U.S."/>
            <person name="Attaway T."/>
            <person name="Bandaranaike D.P."/>
            <person name="Battles P.K."/>
            <person name="Bell S.N."/>
            <person name="Bell A.V."/>
            <person name="Beltran B."/>
            <person name="Bickham C."/>
            <person name="Bustamante Y."/>
            <person name="Caleb T."/>
            <person name="Canada A."/>
            <person name="Cardenas V."/>
            <person name="Carter K."/>
            <person name="Chacko J."/>
            <person name="Chandrabose M.N."/>
            <person name="Chavez D."/>
            <person name="Chavez A."/>
            <person name="Chen L."/>
            <person name="Chu H.-S."/>
            <person name="Claassen K.J."/>
            <person name="Cockrell R."/>
            <person name="Collins M."/>
            <person name="Cooper J.A."/>
            <person name="Cree A."/>
            <person name="Curry S.M."/>
            <person name="Da Y."/>
            <person name="Dao M.D."/>
            <person name="Das B."/>
            <person name="Davila M.-L."/>
            <person name="Davy-Carroll L."/>
            <person name="Denson S."/>
            <person name="Dinh H."/>
            <person name="Ebong V.E."/>
            <person name="Edwards J.R."/>
            <person name="Egan A."/>
            <person name="El-Daye J."/>
            <person name="Escobedo L."/>
            <person name="Fernandez S."/>
            <person name="Fernando P.R."/>
            <person name="Flagg N."/>
            <person name="Forbes L.D."/>
            <person name="Fowler R.G."/>
            <person name="Fu Q."/>
            <person name="Gabisi R.A."/>
            <person name="Ganer J."/>
            <person name="Garbino Pronczuk A."/>
            <person name="Garcia R.M."/>
            <person name="Garner T."/>
            <person name="Garrett T.E."/>
            <person name="Gonzalez D.A."/>
            <person name="Hamid H."/>
            <person name="Hawkins E.S."/>
            <person name="Hirani K."/>
            <person name="Hogues M.E."/>
            <person name="Hollins B."/>
            <person name="Hsiao C.-H."/>
            <person name="Jabil R."/>
            <person name="James M.L."/>
            <person name="Jhangiani S.N."/>
            <person name="Johnson B."/>
            <person name="Johnson Q."/>
            <person name="Joshi V."/>
            <person name="Kalu J.B."/>
            <person name="Kam C."/>
            <person name="Kashfia A."/>
            <person name="Keebler J."/>
            <person name="Kisamo H."/>
            <person name="Kovar C.L."/>
            <person name="Lago L.A."/>
            <person name="Lai C.-Y."/>
            <person name="Laidlaw J."/>
            <person name="Lara F."/>
            <person name="Le T.-K."/>
            <person name="Lee S.L."/>
            <person name="Legall F.H."/>
            <person name="Lemon S.J."/>
            <person name="Lewis L.R."/>
            <person name="Li B."/>
            <person name="Liu Y."/>
            <person name="Liu Y.-S."/>
            <person name="Lopez J."/>
            <person name="Lozado R.J."/>
            <person name="Lu J."/>
            <person name="Madu R.C."/>
            <person name="Maheshwari M."/>
            <person name="Maheshwari R."/>
            <person name="Malloy K."/>
            <person name="Martinez E."/>
            <person name="Mathew T."/>
            <person name="Mercado I.C."/>
            <person name="Mercado C."/>
            <person name="Meyer B."/>
            <person name="Montgomery K."/>
            <person name="Morgan M.B."/>
            <person name="Munidasa M."/>
            <person name="Nazareth L.V."/>
            <person name="Nelson J."/>
            <person name="Ng B.M."/>
            <person name="Nguyen N.B."/>
            <person name="Nguyen P.Q."/>
            <person name="Nguyen T."/>
            <person name="Obregon M."/>
            <person name="Okwuonu G.O."/>
            <person name="Onwere C.G."/>
            <person name="Orozco G."/>
            <person name="Parra A."/>
            <person name="Patel S."/>
            <person name="Patil S."/>
            <person name="Perez A."/>
            <person name="Perez Y."/>
            <person name="Pham C."/>
            <person name="Primus E.L."/>
            <person name="Pu L.-L."/>
            <person name="Puazo M."/>
            <person name="Qin X."/>
            <person name="Quiroz J.B."/>
            <person name="Reese J."/>
            <person name="Richards S."/>
            <person name="Rives C.M."/>
            <person name="Robberts R."/>
            <person name="Ruiz S.J."/>
            <person name="Ruiz M.J."/>
            <person name="Santibanez J."/>
            <person name="Schneider B.W."/>
            <person name="Sisson I."/>
            <person name="Smith M."/>
            <person name="Sodergren E."/>
            <person name="Song X.-Z."/>
            <person name="Song B.B."/>
            <person name="Summersgill H."/>
            <person name="Thelus R."/>
            <person name="Thornton R.D."/>
            <person name="Trejos Z.Y."/>
            <person name="Usmani K."/>
            <person name="Vattathil S."/>
            <person name="Villasana D."/>
            <person name="Walker D.L."/>
            <person name="Wang S."/>
            <person name="Wang K."/>
            <person name="White C.S."/>
            <person name="Williams A.C."/>
            <person name="Williamson J."/>
            <person name="Wilson K."/>
            <person name="Woghiren I.O."/>
            <person name="Woodworth J.R."/>
            <person name="Worley K.C."/>
            <person name="Wright R.A."/>
            <person name="Wu W."/>
            <person name="Young L."/>
            <person name="Zhang L."/>
            <person name="Zhang J."/>
            <person name="Zhu Y."/>
            <person name="Muzny D.M."/>
            <person name="Weinstock G."/>
            <person name="Gibbs R.A."/>
        </authorList>
    </citation>
    <scope>NUCLEOTIDE SEQUENCE [LARGE SCALE GENOMIC DNA]</scope>
    <source>
        <strain evidence="2">LSR1</strain>
    </source>
</reference>
<dbReference type="EnsemblMetazoa" id="XM_003243809.4">
    <property type="protein sequence ID" value="XP_003243857.3"/>
    <property type="gene ID" value="LOC100568984"/>
</dbReference>
<dbReference type="EnsemblMetazoa" id="XM_029486668.1">
    <property type="protein sequence ID" value="XP_029342528.1"/>
    <property type="gene ID" value="LOC100568984"/>
</dbReference>
<sequence length="179" mass="20623">MLLNFTELHSMPNTPRIYLIGDFNETNQKWRDNELSDFNRWDSVDTQELTDSMILMIDVQSIQNVPHNIPQPVGENSQITEFINENENFEYLITPTTVQFYNHSDSTMNINNDRDSEQQVKHKSINSIQTTIYRSELPVVNEQASLPNVFNQTTGASKISKTTSTTSSLLKLLQPVRKK</sequence>
<protein>
    <recommendedName>
        <fullName evidence="3">Endonuclease/exonuclease/phosphatase domain-containing protein</fullName>
    </recommendedName>
</protein>
<evidence type="ECO:0000313" key="2">
    <source>
        <dbReference type="Proteomes" id="UP000007819"/>
    </source>
</evidence>
<dbReference type="RefSeq" id="XP_003243857.3">
    <property type="nucleotide sequence ID" value="XM_003243809.3"/>
</dbReference>
<accession>A0A8R2JN18</accession>
<reference evidence="1" key="2">
    <citation type="submission" date="2022-06" db="UniProtKB">
        <authorList>
            <consortium name="EnsemblMetazoa"/>
        </authorList>
    </citation>
    <scope>IDENTIFICATION</scope>
</reference>